<dbReference type="Proteomes" id="UP000012174">
    <property type="component" value="Unassembled WGS sequence"/>
</dbReference>
<gene>
    <name evidence="2" type="ORF">UCREL1_10992</name>
</gene>
<reference evidence="3" key="1">
    <citation type="journal article" date="2013" name="Genome Announc.">
        <title>Draft genome sequence of the grapevine dieback fungus Eutypa lata UCR-EL1.</title>
        <authorList>
            <person name="Blanco-Ulate B."/>
            <person name="Rolshausen P.E."/>
            <person name="Cantu D."/>
        </authorList>
    </citation>
    <scope>NUCLEOTIDE SEQUENCE [LARGE SCALE GENOMIC DNA]</scope>
    <source>
        <strain evidence="3">UCR-EL1</strain>
    </source>
</reference>
<accession>M7SWZ7</accession>
<dbReference type="OrthoDB" id="5419928at2759"/>
<dbReference type="HOGENOM" id="CLU_024995_0_0_1"/>
<feature type="region of interest" description="Disordered" evidence="1">
    <location>
        <begin position="85"/>
        <end position="109"/>
    </location>
</feature>
<name>M7SWZ7_EUTLA</name>
<proteinExistence type="predicted"/>
<keyword evidence="3" id="KW-1185">Reference proteome</keyword>
<evidence type="ECO:0000313" key="2">
    <source>
        <dbReference type="EMBL" id="EMR62076.1"/>
    </source>
</evidence>
<protein>
    <submittedName>
        <fullName evidence="2">Uncharacterized protein</fullName>
    </submittedName>
</protein>
<evidence type="ECO:0000256" key="1">
    <source>
        <dbReference type="SAM" id="MobiDB-lite"/>
    </source>
</evidence>
<feature type="compositionally biased region" description="Pro residues" evidence="1">
    <location>
        <begin position="92"/>
        <end position="105"/>
    </location>
</feature>
<dbReference type="KEGG" id="ela:UCREL1_10992"/>
<evidence type="ECO:0000313" key="3">
    <source>
        <dbReference type="Proteomes" id="UP000012174"/>
    </source>
</evidence>
<sequence length="405" mass="47190">MASEYTIGQLLAMDESELVQHIANNQNARGMFDATNITDWDEVSEAQQTQLLQRLMSAGPLAKASQHIDFNQLVAKLNDINHEKMEASQGPASPPPQPERPPTPLSDPGIAREHQIRCYHELLSDGGRSPYPLEALDKIYESPADYVEILRPWLVTSQSPLNPDWWGVFSRPLERWREFRKRQLDNRGADTTDEDSLATYRDKMRRDFESTGDLDSLLAISDYDDTIERMWLHEQPRRELEKDRARGVYGGSFAIFNEVVCHRLRGHGFDEEFQFLEDLRQQDDRVTWIEYLEFEYRELDRRTKAVQRYQKQHDAARKELVRSGILRDGGTDEEESLRLEGPYHNEVETSAIAQYKRQKRKYQEVKADEGRQRAVIQWALGEVPAEHQKASFSSKLARNTRKRMR</sequence>
<dbReference type="OMA" id="EREMCRE"/>
<organism evidence="2 3">
    <name type="scientific">Eutypa lata (strain UCR-EL1)</name>
    <name type="common">Grapevine dieback disease fungus</name>
    <name type="synonym">Eutypa armeniacae</name>
    <dbReference type="NCBI Taxonomy" id="1287681"/>
    <lineage>
        <taxon>Eukaryota</taxon>
        <taxon>Fungi</taxon>
        <taxon>Dikarya</taxon>
        <taxon>Ascomycota</taxon>
        <taxon>Pezizomycotina</taxon>
        <taxon>Sordariomycetes</taxon>
        <taxon>Xylariomycetidae</taxon>
        <taxon>Xylariales</taxon>
        <taxon>Diatrypaceae</taxon>
        <taxon>Eutypa</taxon>
    </lineage>
</organism>
<dbReference type="AlphaFoldDB" id="M7SWZ7"/>
<dbReference type="EMBL" id="KB707501">
    <property type="protein sequence ID" value="EMR62076.1"/>
    <property type="molecule type" value="Genomic_DNA"/>
</dbReference>
<dbReference type="eggNOG" id="ENOG502T4PQ">
    <property type="taxonomic scope" value="Eukaryota"/>
</dbReference>